<dbReference type="EMBL" id="JARAWP010000046">
    <property type="protein sequence ID" value="MDX3025414.1"/>
    <property type="molecule type" value="Genomic_DNA"/>
</dbReference>
<dbReference type="Proteomes" id="UP001272987">
    <property type="component" value="Unassembled WGS sequence"/>
</dbReference>
<keyword evidence="2" id="KW-1185">Reference proteome</keyword>
<sequence>MDDSASEGPRCWWCGAPFGEDVSPRRRYCPRPRLCRDRAYRDSRRAKQAQPARDVLARAGYSLDSHLQNVREVLLQAVLQEDAWPGVFALAAAGIESRAADLVRVCVLEERAAGTSWAQIGEPFGISADAARKRWGHWALTADPEDDGT</sequence>
<organism evidence="1 2">
    <name type="scientific">Streptomyces acidiscabies</name>
    <dbReference type="NCBI Taxonomy" id="42234"/>
    <lineage>
        <taxon>Bacteria</taxon>
        <taxon>Bacillati</taxon>
        <taxon>Actinomycetota</taxon>
        <taxon>Actinomycetes</taxon>
        <taxon>Kitasatosporales</taxon>
        <taxon>Streptomycetaceae</taxon>
        <taxon>Streptomyces</taxon>
    </lineage>
</organism>
<evidence type="ECO:0000313" key="2">
    <source>
        <dbReference type="Proteomes" id="UP001272987"/>
    </source>
</evidence>
<gene>
    <name evidence="1" type="ORF">PV666_47250</name>
</gene>
<name>A0ABU4MBB1_9ACTN</name>
<dbReference type="RefSeq" id="WP_319167582.1">
    <property type="nucleotide sequence ID" value="NZ_CP122370.1"/>
</dbReference>
<reference evidence="1 2" key="1">
    <citation type="journal article" date="2023" name="Microb. Genom.">
        <title>Mesoterricola silvestris gen. nov., sp. nov., Mesoterricola sediminis sp. nov., Geothrix oryzae sp. nov., Geothrix edaphica sp. nov., Geothrix rubra sp. nov., and Geothrix limicola sp. nov., six novel members of Acidobacteriota isolated from soils.</title>
        <authorList>
            <person name="Weisberg A.J."/>
            <person name="Pearce E."/>
            <person name="Kramer C.G."/>
            <person name="Chang J.H."/>
            <person name="Clarke C.R."/>
        </authorList>
    </citation>
    <scope>NUCLEOTIDE SEQUENCE [LARGE SCALE GENOMIC DNA]</scope>
    <source>
        <strain evidence="1 2">NB05-1H</strain>
    </source>
</reference>
<proteinExistence type="predicted"/>
<accession>A0ABU4MBB1</accession>
<comment type="caution">
    <text evidence="1">The sequence shown here is derived from an EMBL/GenBank/DDBJ whole genome shotgun (WGS) entry which is preliminary data.</text>
</comment>
<evidence type="ECO:0000313" key="1">
    <source>
        <dbReference type="EMBL" id="MDX3025414.1"/>
    </source>
</evidence>
<protein>
    <submittedName>
        <fullName evidence="1">Uncharacterized protein</fullName>
    </submittedName>
</protein>